<reference evidence="1 2" key="1">
    <citation type="submission" date="2013-02" db="EMBL/GenBank/DDBJ databases">
        <authorList>
            <person name="Harkins D.M."/>
            <person name="Durkin A.S."/>
            <person name="Brinkac L.M."/>
            <person name="Haft D.H."/>
            <person name="Selengut J.D."/>
            <person name="Sanka R."/>
            <person name="DePew J."/>
            <person name="Purushe J."/>
            <person name="Tulsiani S.M."/>
            <person name="Graham G.C."/>
            <person name="Burns M.-A."/>
            <person name="Dohnt M.F."/>
            <person name="Smythe L.D."/>
            <person name="McKay D.B."/>
            <person name="Craig S.B."/>
            <person name="Vinetz J.M."/>
            <person name="Sutton G.G."/>
            <person name="Nierman W.C."/>
            <person name="Fouts D.E."/>
        </authorList>
    </citation>
    <scope>NUCLEOTIDE SEQUENCE [LARGE SCALE GENOMIC DNA]</scope>
    <source>
        <strain evidence="1 2">LT2050</strain>
    </source>
</reference>
<proteinExistence type="predicted"/>
<evidence type="ECO:0000313" key="2">
    <source>
        <dbReference type="Proteomes" id="UP000011778"/>
    </source>
</evidence>
<dbReference type="AlphaFoldDB" id="M3G2X8"/>
<evidence type="ECO:0000313" key="1">
    <source>
        <dbReference type="EMBL" id="EMG19590.1"/>
    </source>
</evidence>
<accession>M3G2X8</accession>
<dbReference type="EMBL" id="AFMD02000497">
    <property type="protein sequence ID" value="EMG19590.1"/>
    <property type="molecule type" value="Genomic_DNA"/>
</dbReference>
<gene>
    <name evidence="1" type="ORF">LEP1GSC150_4490</name>
</gene>
<name>M3G2X8_LEPIT</name>
<protein>
    <submittedName>
        <fullName evidence="1">Uncharacterized protein</fullName>
    </submittedName>
</protein>
<dbReference type="Proteomes" id="UP000011778">
    <property type="component" value="Unassembled WGS sequence"/>
</dbReference>
<sequence length="46" mass="5817">MSIFRRANLQYYSDSTAVRNKSKKIYIFFFEKLFQILYKFCIFYFH</sequence>
<organism evidence="1 2">
    <name type="scientific">Leptospira interrogans serovar Copenhageni str. LT2050</name>
    <dbReference type="NCBI Taxonomy" id="1001598"/>
    <lineage>
        <taxon>Bacteria</taxon>
        <taxon>Pseudomonadati</taxon>
        <taxon>Spirochaetota</taxon>
        <taxon>Spirochaetia</taxon>
        <taxon>Leptospirales</taxon>
        <taxon>Leptospiraceae</taxon>
        <taxon>Leptospira</taxon>
    </lineage>
</organism>
<comment type="caution">
    <text evidence="1">The sequence shown here is derived from an EMBL/GenBank/DDBJ whole genome shotgun (WGS) entry which is preliminary data.</text>
</comment>